<feature type="compositionally biased region" description="Acidic residues" evidence="1">
    <location>
        <begin position="122"/>
        <end position="134"/>
    </location>
</feature>
<keyword evidence="3" id="KW-1185">Reference proteome</keyword>
<gene>
    <name evidence="2" type="ORF">Y1Q_0015740</name>
</gene>
<name>A0A151N0Z6_ALLMI</name>
<organism evidence="2 3">
    <name type="scientific">Alligator mississippiensis</name>
    <name type="common">American alligator</name>
    <dbReference type="NCBI Taxonomy" id="8496"/>
    <lineage>
        <taxon>Eukaryota</taxon>
        <taxon>Metazoa</taxon>
        <taxon>Chordata</taxon>
        <taxon>Craniata</taxon>
        <taxon>Vertebrata</taxon>
        <taxon>Euteleostomi</taxon>
        <taxon>Archelosauria</taxon>
        <taxon>Archosauria</taxon>
        <taxon>Crocodylia</taxon>
        <taxon>Alligatoridae</taxon>
        <taxon>Alligatorinae</taxon>
        <taxon>Alligator</taxon>
    </lineage>
</organism>
<sequence length="150" mass="17036">MASGEKSAAAPRHQRGITSWRCPRCPDTLWLWQELCDLGLFSHQDRARLEARILAQEGAKSSYRQAPESSVHGCPSLRACPWCCTLVTHNKQGCSSVQCPQCQAFFCYRCLHDHYDDGHDDDDDDYDDYSDDLGDPWPWSCPITAQQELP</sequence>
<dbReference type="SUPFAM" id="SSF57850">
    <property type="entry name" value="RING/U-box"/>
    <property type="match status" value="1"/>
</dbReference>
<accession>A0A151N0Z6</accession>
<feature type="region of interest" description="Disordered" evidence="1">
    <location>
        <begin position="122"/>
        <end position="150"/>
    </location>
</feature>
<dbReference type="EMBL" id="AKHW03004165">
    <property type="protein sequence ID" value="KYO30422.1"/>
    <property type="molecule type" value="Genomic_DNA"/>
</dbReference>
<dbReference type="Proteomes" id="UP000050525">
    <property type="component" value="Unassembled WGS sequence"/>
</dbReference>
<protein>
    <submittedName>
        <fullName evidence="2">Uncharacterized protein</fullName>
    </submittedName>
</protein>
<evidence type="ECO:0000313" key="3">
    <source>
        <dbReference type="Proteomes" id="UP000050525"/>
    </source>
</evidence>
<evidence type="ECO:0000313" key="2">
    <source>
        <dbReference type="EMBL" id="KYO30422.1"/>
    </source>
</evidence>
<comment type="caution">
    <text evidence="2">The sequence shown here is derived from an EMBL/GenBank/DDBJ whole genome shotgun (WGS) entry which is preliminary data.</text>
</comment>
<proteinExistence type="predicted"/>
<dbReference type="AlphaFoldDB" id="A0A151N0Z6"/>
<evidence type="ECO:0000256" key="1">
    <source>
        <dbReference type="SAM" id="MobiDB-lite"/>
    </source>
</evidence>
<dbReference type="Gene3D" id="1.20.120.1750">
    <property type="match status" value="1"/>
</dbReference>
<reference evidence="2 3" key="1">
    <citation type="journal article" date="2012" name="Genome Biol.">
        <title>Sequencing three crocodilian genomes to illuminate the evolution of archosaurs and amniotes.</title>
        <authorList>
            <person name="St John J.A."/>
            <person name="Braun E.L."/>
            <person name="Isberg S.R."/>
            <person name="Miles L.G."/>
            <person name="Chong A.Y."/>
            <person name="Gongora J."/>
            <person name="Dalzell P."/>
            <person name="Moran C."/>
            <person name="Bed'hom B."/>
            <person name="Abzhanov A."/>
            <person name="Burgess S.C."/>
            <person name="Cooksey A.M."/>
            <person name="Castoe T.A."/>
            <person name="Crawford N.G."/>
            <person name="Densmore L.D."/>
            <person name="Drew J.C."/>
            <person name="Edwards S.V."/>
            <person name="Faircloth B.C."/>
            <person name="Fujita M.K."/>
            <person name="Greenwold M.J."/>
            <person name="Hoffmann F.G."/>
            <person name="Howard J.M."/>
            <person name="Iguchi T."/>
            <person name="Janes D.E."/>
            <person name="Khan S.Y."/>
            <person name="Kohno S."/>
            <person name="de Koning A.J."/>
            <person name="Lance S.L."/>
            <person name="McCarthy F.M."/>
            <person name="McCormack J.E."/>
            <person name="Merchant M.E."/>
            <person name="Peterson D.G."/>
            <person name="Pollock D.D."/>
            <person name="Pourmand N."/>
            <person name="Raney B.J."/>
            <person name="Roessler K.A."/>
            <person name="Sanford J.R."/>
            <person name="Sawyer R.H."/>
            <person name="Schmidt C.J."/>
            <person name="Triplett E.W."/>
            <person name="Tuberville T.D."/>
            <person name="Venegas-Anaya M."/>
            <person name="Howard J.T."/>
            <person name="Jarvis E.D."/>
            <person name="Guillette L.J.Jr."/>
            <person name="Glenn T.C."/>
            <person name="Green R.E."/>
            <person name="Ray D.A."/>
        </authorList>
    </citation>
    <scope>NUCLEOTIDE SEQUENCE [LARGE SCALE GENOMIC DNA]</scope>
    <source>
        <strain evidence="2">KSC_2009_1</strain>
    </source>
</reference>